<feature type="compositionally biased region" description="Polar residues" evidence="1">
    <location>
        <begin position="488"/>
        <end position="498"/>
    </location>
</feature>
<feature type="compositionally biased region" description="Low complexity" evidence="1">
    <location>
        <begin position="319"/>
        <end position="355"/>
    </location>
</feature>
<feature type="compositionally biased region" description="Low complexity" evidence="1">
    <location>
        <begin position="752"/>
        <end position="775"/>
    </location>
</feature>
<feature type="compositionally biased region" description="Low complexity" evidence="1">
    <location>
        <begin position="627"/>
        <end position="638"/>
    </location>
</feature>
<feature type="compositionally biased region" description="Basic and acidic residues" evidence="1">
    <location>
        <begin position="529"/>
        <end position="549"/>
    </location>
</feature>
<feature type="region of interest" description="Disordered" evidence="1">
    <location>
        <begin position="467"/>
        <end position="661"/>
    </location>
</feature>
<evidence type="ECO:0000313" key="3">
    <source>
        <dbReference type="Proteomes" id="UP000076798"/>
    </source>
</evidence>
<feature type="compositionally biased region" description="Polar residues" evidence="1">
    <location>
        <begin position="1085"/>
        <end position="1105"/>
    </location>
</feature>
<dbReference type="CDD" id="cd22249">
    <property type="entry name" value="UDM1_RNF168_RNF169-like"/>
    <property type="match status" value="1"/>
</dbReference>
<evidence type="ECO:0000256" key="1">
    <source>
        <dbReference type="SAM" id="MobiDB-lite"/>
    </source>
</evidence>
<organism evidence="2 3">
    <name type="scientific">Sistotremastrum suecicum HHB10207 ss-3</name>
    <dbReference type="NCBI Taxonomy" id="1314776"/>
    <lineage>
        <taxon>Eukaryota</taxon>
        <taxon>Fungi</taxon>
        <taxon>Dikarya</taxon>
        <taxon>Basidiomycota</taxon>
        <taxon>Agaricomycotina</taxon>
        <taxon>Agaricomycetes</taxon>
        <taxon>Sistotremastrales</taxon>
        <taxon>Sistotremastraceae</taxon>
        <taxon>Sistotremastrum</taxon>
    </lineage>
</organism>
<feature type="region of interest" description="Disordered" evidence="1">
    <location>
        <begin position="1"/>
        <end position="140"/>
    </location>
</feature>
<feature type="compositionally biased region" description="Acidic residues" evidence="1">
    <location>
        <begin position="1033"/>
        <end position="1043"/>
    </location>
</feature>
<feature type="region of interest" description="Disordered" evidence="1">
    <location>
        <begin position="954"/>
        <end position="976"/>
    </location>
</feature>
<dbReference type="EMBL" id="KV428025">
    <property type="protein sequence ID" value="KZT41017.1"/>
    <property type="molecule type" value="Genomic_DNA"/>
</dbReference>
<feature type="compositionally biased region" description="Polar residues" evidence="1">
    <location>
        <begin position="209"/>
        <end position="223"/>
    </location>
</feature>
<name>A0A166FUS8_9AGAM</name>
<accession>A0A166FUS8</accession>
<feature type="compositionally biased region" description="Basic and acidic residues" evidence="1">
    <location>
        <begin position="366"/>
        <end position="375"/>
    </location>
</feature>
<feature type="compositionally biased region" description="Polar residues" evidence="1">
    <location>
        <begin position="853"/>
        <end position="879"/>
    </location>
</feature>
<feature type="compositionally biased region" description="Polar residues" evidence="1">
    <location>
        <begin position="707"/>
        <end position="717"/>
    </location>
</feature>
<feature type="compositionally biased region" description="Low complexity" evidence="1">
    <location>
        <begin position="181"/>
        <end position="193"/>
    </location>
</feature>
<feature type="compositionally biased region" description="Low complexity" evidence="1">
    <location>
        <begin position="391"/>
        <end position="410"/>
    </location>
</feature>
<feature type="compositionally biased region" description="Polar residues" evidence="1">
    <location>
        <begin position="613"/>
        <end position="626"/>
    </location>
</feature>
<feature type="region of interest" description="Disordered" evidence="1">
    <location>
        <begin position="1025"/>
        <end position="1125"/>
    </location>
</feature>
<feature type="compositionally biased region" description="Basic and acidic residues" evidence="1">
    <location>
        <begin position="416"/>
        <end position="425"/>
    </location>
</feature>
<feature type="compositionally biased region" description="Basic and acidic residues" evidence="1">
    <location>
        <begin position="841"/>
        <end position="852"/>
    </location>
</feature>
<feature type="compositionally biased region" description="Polar residues" evidence="1">
    <location>
        <begin position="14"/>
        <end position="26"/>
    </location>
</feature>
<protein>
    <submittedName>
        <fullName evidence="2">Uncharacterized protein</fullName>
    </submittedName>
</protein>
<feature type="compositionally biased region" description="Basic and acidic residues" evidence="1">
    <location>
        <begin position="650"/>
        <end position="659"/>
    </location>
</feature>
<dbReference type="Proteomes" id="UP000076798">
    <property type="component" value="Unassembled WGS sequence"/>
</dbReference>
<feature type="compositionally biased region" description="Basic and acidic residues" evidence="1">
    <location>
        <begin position="580"/>
        <end position="596"/>
    </location>
</feature>
<sequence length="1140" mass="123199">MALAQSPARPEIPQTPTVGSRKVSPNPNIPGTPGGQQPHTPSGHPASFRSLRSLFSRSNHNNQSSPGGATLEKKGSLLKFGRKSFSVDAKSASSTSNDPATIDLHISRSGDKPPVLPPIQYAESIHAPSYRERARTPDIPRTELERIQETSFHGIGSRSASLSISVSASALGAGTSYDPRSSGSTASASQAAGKRWSLDDMRSAMSRMRNVSDTPSPQTSFPSLPTPTLGAPYMTSTIVSKSRAPHLSIVPDRQEDDASDHSALLNISRSKISSEVMDALQHASSPKMLDQDISFDLGSLDPELAALLSPHSGISSRHGTPSPGPSTTPTLMTPALTNTATASSTSTPNSRNASPIDAHHPHIHSAYRDRNERERDTTIDLRRAATLAAQSSPPRHGPPGLSHPSHSSYSTFSELQSRRSADIPRPESSLSIRPGMQRRYSASRGEYIARPGSAMSMIESVSSRRGGYERPASAASGSYHYAHHSRYPSENNLRSSPISRHFPNPPPIGGTGIVPRSSSARFPATYGRNDGRPSLDIVTTRERDRDFGDRNTSYRGGRKRSSSLGHGRRSEEESQYPLAQRDERERDRSGPVRRMEWLGPRTKKAFAAAGLLSNDSPTPSSTRNGASSPLSFDSPPLSGARSRASMSGHRARENDRTFERSQSALDMNERRYPYSDMRSSMERESRFTPLARSPPTLTTNTNGNGNASMHSTIGTTNEKSWGKTMFMRARSPTTPTTERDRDATMTTMTMGMSRGEESVSSASRAGTSLSGSSSVWRRRGTVTSRGEDAESMITTPPPSAMSAHGHGKGGSFAGWGKEGGGSPLKEEYTLPASPAFSGSRYYRERDRDRDDASQSSPMIGSGATMSPSSHTGGARTSRQIRIEELEAEVKLIREKHRKEMEAVISALVDSQEQCRGLKKEVKDLQEKVDLLEKEKDASAASNFVFPSALITSSSSSTIEQLPAAPQTRTASQRHKPRAQRLSVASTAASSIFPTLPENLTLLMEEQPSSSLRMDLSDGDVIVMPRTSSHEQEEQTVGDEELSFDDQRRFTSRSPSPTLVLNRVTSTPASQQTSTHTSRPGRPSHTPHSSISTVALPSPTSTSFDYETTGDFGEPASPGSLKLRPEHEQLLGDVDAFSLHG</sequence>
<feature type="compositionally biased region" description="Polar residues" evidence="1">
    <location>
        <begin position="1051"/>
        <end position="1077"/>
    </location>
</feature>
<feature type="region of interest" description="Disordered" evidence="1">
    <location>
        <begin position="310"/>
        <end position="375"/>
    </location>
</feature>
<dbReference type="STRING" id="1314776.A0A166FUS8"/>
<proteinExistence type="predicted"/>
<feature type="region of interest" description="Disordered" evidence="1">
    <location>
        <begin position="752"/>
        <end position="880"/>
    </location>
</feature>
<feature type="compositionally biased region" description="Basic and acidic residues" evidence="1">
    <location>
        <begin position="676"/>
        <end position="686"/>
    </location>
</feature>
<keyword evidence="3" id="KW-1185">Reference proteome</keyword>
<dbReference type="OrthoDB" id="3216045at2759"/>
<feature type="compositionally biased region" description="Basic and acidic residues" evidence="1">
    <location>
        <begin position="129"/>
        <end position="140"/>
    </location>
</feature>
<gene>
    <name evidence="2" type="ORF">SISSUDRAFT_1126767</name>
</gene>
<feature type="region of interest" description="Disordered" evidence="1">
    <location>
        <begin position="173"/>
        <end position="228"/>
    </location>
</feature>
<feature type="compositionally biased region" description="Low complexity" evidence="1">
    <location>
        <begin position="696"/>
        <end position="706"/>
    </location>
</feature>
<feature type="compositionally biased region" description="Gly residues" evidence="1">
    <location>
        <begin position="808"/>
        <end position="822"/>
    </location>
</feature>
<feature type="region of interest" description="Disordered" evidence="1">
    <location>
        <begin position="388"/>
        <end position="438"/>
    </location>
</feature>
<dbReference type="AlphaFoldDB" id="A0A166FUS8"/>
<feature type="region of interest" description="Disordered" evidence="1">
    <location>
        <begin position="676"/>
        <end position="717"/>
    </location>
</feature>
<evidence type="ECO:0000313" key="2">
    <source>
        <dbReference type="EMBL" id="KZT41017.1"/>
    </source>
</evidence>
<feature type="compositionally biased region" description="Low complexity" evidence="1">
    <location>
        <begin position="35"/>
        <end position="58"/>
    </location>
</feature>
<reference evidence="2 3" key="1">
    <citation type="journal article" date="2016" name="Mol. Biol. Evol.">
        <title>Comparative Genomics of Early-Diverging Mushroom-Forming Fungi Provides Insights into the Origins of Lignocellulose Decay Capabilities.</title>
        <authorList>
            <person name="Nagy L.G."/>
            <person name="Riley R."/>
            <person name="Tritt A."/>
            <person name="Adam C."/>
            <person name="Daum C."/>
            <person name="Floudas D."/>
            <person name="Sun H."/>
            <person name="Yadav J.S."/>
            <person name="Pangilinan J."/>
            <person name="Larsson K.H."/>
            <person name="Matsuura K."/>
            <person name="Barry K."/>
            <person name="Labutti K."/>
            <person name="Kuo R."/>
            <person name="Ohm R.A."/>
            <person name="Bhattacharya S.S."/>
            <person name="Shirouzu T."/>
            <person name="Yoshinaga Y."/>
            <person name="Martin F.M."/>
            <person name="Grigoriev I.V."/>
            <person name="Hibbett D.S."/>
        </authorList>
    </citation>
    <scope>NUCLEOTIDE SEQUENCE [LARGE SCALE GENOMIC DNA]</scope>
    <source>
        <strain evidence="2 3">HHB10207 ss-3</strain>
    </source>
</reference>